<evidence type="ECO:0000256" key="1">
    <source>
        <dbReference type="ARBA" id="ARBA00022574"/>
    </source>
</evidence>
<feature type="repeat" description="WD" evidence="3">
    <location>
        <begin position="208"/>
        <end position="249"/>
    </location>
</feature>
<dbReference type="Proteomes" id="UP000503129">
    <property type="component" value="Chromosome"/>
</dbReference>
<dbReference type="SUPFAM" id="SSF50978">
    <property type="entry name" value="WD40 repeat-like"/>
    <property type="match status" value="1"/>
</dbReference>
<keyword evidence="5" id="KW-1185">Reference proteome</keyword>
<feature type="repeat" description="WD" evidence="3">
    <location>
        <begin position="293"/>
        <end position="333"/>
    </location>
</feature>
<dbReference type="PANTHER" id="PTHR19848:SF8">
    <property type="entry name" value="F-BOX AND WD REPEAT DOMAIN CONTAINING 7"/>
    <property type="match status" value="1"/>
</dbReference>
<feature type="repeat" description="WD" evidence="3">
    <location>
        <begin position="251"/>
        <end position="292"/>
    </location>
</feature>
<reference evidence="4 5" key="1">
    <citation type="submission" date="2018-06" db="EMBL/GenBank/DDBJ databases">
        <title>Comparative genomics of Brasilonema spp. strains.</title>
        <authorList>
            <person name="Alvarenga D.O."/>
            <person name="Fiore M.F."/>
            <person name="Varani A.M."/>
        </authorList>
    </citation>
    <scope>NUCLEOTIDE SEQUENCE [LARGE SCALE GENOMIC DNA]</scope>
    <source>
        <strain evidence="4 5">CENA114</strain>
    </source>
</reference>
<dbReference type="Pfam" id="PF00400">
    <property type="entry name" value="WD40"/>
    <property type="match status" value="7"/>
</dbReference>
<dbReference type="PANTHER" id="PTHR19848">
    <property type="entry name" value="WD40 REPEAT PROTEIN"/>
    <property type="match status" value="1"/>
</dbReference>
<gene>
    <name evidence="4" type="ORF">DP114_02885</name>
</gene>
<organism evidence="4 5">
    <name type="scientific">Brasilonema sennae CENA114</name>
    <dbReference type="NCBI Taxonomy" id="415709"/>
    <lineage>
        <taxon>Bacteria</taxon>
        <taxon>Bacillati</taxon>
        <taxon>Cyanobacteriota</taxon>
        <taxon>Cyanophyceae</taxon>
        <taxon>Nostocales</taxon>
        <taxon>Scytonemataceae</taxon>
        <taxon>Brasilonema</taxon>
        <taxon>Bromeliae group (in: Brasilonema)</taxon>
    </lineage>
</organism>
<dbReference type="EMBL" id="CP030118">
    <property type="protein sequence ID" value="QDL06996.1"/>
    <property type="molecule type" value="Genomic_DNA"/>
</dbReference>
<name>A0A856MDF0_9CYAN</name>
<dbReference type="CDD" id="cd00200">
    <property type="entry name" value="WD40"/>
    <property type="match status" value="1"/>
</dbReference>
<dbReference type="InterPro" id="IPR036322">
    <property type="entry name" value="WD40_repeat_dom_sf"/>
</dbReference>
<evidence type="ECO:0000256" key="2">
    <source>
        <dbReference type="ARBA" id="ARBA00022737"/>
    </source>
</evidence>
<evidence type="ECO:0000256" key="3">
    <source>
        <dbReference type="PROSITE-ProRule" id="PRU00221"/>
    </source>
</evidence>
<accession>A0A856MDF0</accession>
<feature type="repeat" description="WD" evidence="3">
    <location>
        <begin position="80"/>
        <end position="106"/>
    </location>
</feature>
<sequence length="369" mass="40069">MNNHNKFLLQIQNAKLYGRIKEFQSQITSAKNFVTLMSVAGAVAITSLIQVPSAIPVEFKVTPVAQPTTSVANPQLLYTFIQHTGPIKSLAFTPDSRILLSGGNDNEGIIRLWDTITGRRLGIIDRAQKAAVESIVISPDGQTLASCSDDNTINLWNLKSRKFTRSFVEHTSNVLSLAVTPNGKVLVSGALDGIRMWDLLQQRPLAILTRFDNSINTVAISPDGQTLASGDNIGVIKLWDLSSGRLIRTIPGAHYNTVTKIVFTPDGRTFVSASRDRTIKVWNVTTGQSVRTLTGDNNWVNDIAINPNGQTLASAAKDGIKLWNLTTGELITTLYGHSDWASVVAFSPDGTKLATGGFDTRVNVWLVGQ</sequence>
<dbReference type="PRINTS" id="PR00320">
    <property type="entry name" value="GPROTEINBRPT"/>
</dbReference>
<dbReference type="PROSITE" id="PS50082">
    <property type="entry name" value="WD_REPEATS_2"/>
    <property type="match status" value="6"/>
</dbReference>
<dbReference type="InterPro" id="IPR001680">
    <property type="entry name" value="WD40_rpt"/>
</dbReference>
<dbReference type="AlphaFoldDB" id="A0A856MDF0"/>
<feature type="repeat" description="WD" evidence="3">
    <location>
        <begin position="334"/>
        <end position="369"/>
    </location>
</feature>
<dbReference type="KEGG" id="bsen:DP114_02885"/>
<keyword evidence="2" id="KW-0677">Repeat</keyword>
<dbReference type="InterPro" id="IPR019775">
    <property type="entry name" value="WD40_repeat_CS"/>
</dbReference>
<dbReference type="Gene3D" id="2.130.10.10">
    <property type="entry name" value="YVTN repeat-like/Quinoprotein amine dehydrogenase"/>
    <property type="match status" value="3"/>
</dbReference>
<protein>
    <submittedName>
        <fullName evidence="4">WD40 repeat domain-containing protein</fullName>
    </submittedName>
</protein>
<keyword evidence="1 3" id="KW-0853">WD repeat</keyword>
<dbReference type="SMART" id="SM00320">
    <property type="entry name" value="WD40"/>
    <property type="match status" value="7"/>
</dbReference>
<feature type="repeat" description="WD" evidence="3">
    <location>
        <begin position="125"/>
        <end position="166"/>
    </location>
</feature>
<dbReference type="InterPro" id="IPR020472">
    <property type="entry name" value="WD40_PAC1"/>
</dbReference>
<proteinExistence type="predicted"/>
<dbReference type="InterPro" id="IPR015943">
    <property type="entry name" value="WD40/YVTN_repeat-like_dom_sf"/>
</dbReference>
<evidence type="ECO:0000313" key="4">
    <source>
        <dbReference type="EMBL" id="QDL06996.1"/>
    </source>
</evidence>
<dbReference type="PROSITE" id="PS00678">
    <property type="entry name" value="WD_REPEATS_1"/>
    <property type="match status" value="1"/>
</dbReference>
<evidence type="ECO:0000313" key="5">
    <source>
        <dbReference type="Proteomes" id="UP000503129"/>
    </source>
</evidence>
<dbReference type="PROSITE" id="PS50294">
    <property type="entry name" value="WD_REPEATS_REGION"/>
    <property type="match status" value="4"/>
</dbReference>